<dbReference type="Proteomes" id="UP000230750">
    <property type="component" value="Unassembled WGS sequence"/>
</dbReference>
<dbReference type="GO" id="GO:0051056">
    <property type="term" value="P:regulation of small GTPase mediated signal transduction"/>
    <property type="evidence" value="ECO:0007669"/>
    <property type="project" value="InterPro"/>
</dbReference>
<reference evidence="4 5" key="1">
    <citation type="journal article" date="2017" name="PLoS Biol.">
        <title>The sea cucumber genome provides insights into morphological evolution and visceral regeneration.</title>
        <authorList>
            <person name="Zhang X."/>
            <person name="Sun L."/>
            <person name="Yuan J."/>
            <person name="Sun Y."/>
            <person name="Gao Y."/>
            <person name="Zhang L."/>
            <person name="Li S."/>
            <person name="Dai H."/>
            <person name="Hamel J.F."/>
            <person name="Liu C."/>
            <person name="Yu Y."/>
            <person name="Liu S."/>
            <person name="Lin W."/>
            <person name="Guo K."/>
            <person name="Jin S."/>
            <person name="Xu P."/>
            <person name="Storey K.B."/>
            <person name="Huan P."/>
            <person name="Zhang T."/>
            <person name="Zhou Y."/>
            <person name="Zhang J."/>
            <person name="Lin C."/>
            <person name="Li X."/>
            <person name="Xing L."/>
            <person name="Huo D."/>
            <person name="Sun M."/>
            <person name="Wang L."/>
            <person name="Mercier A."/>
            <person name="Li F."/>
            <person name="Yang H."/>
            <person name="Xiang J."/>
        </authorList>
    </citation>
    <scope>NUCLEOTIDE SEQUENCE [LARGE SCALE GENOMIC DNA]</scope>
    <source>
        <strain evidence="4">Shaxun</strain>
        <tissue evidence="4">Muscle</tissue>
    </source>
</reference>
<dbReference type="PANTHER" id="PTHR10063:SF11">
    <property type="entry name" value="RHO GTPASE-ACTIVATING PROTEIN CG5521-RELATED"/>
    <property type="match status" value="1"/>
</dbReference>
<dbReference type="SUPFAM" id="SSF111347">
    <property type="entry name" value="Rap/Ran-GAP"/>
    <property type="match status" value="1"/>
</dbReference>
<dbReference type="GO" id="GO:0005096">
    <property type="term" value="F:GTPase activator activity"/>
    <property type="evidence" value="ECO:0007669"/>
    <property type="project" value="UniProtKB-KW"/>
</dbReference>
<evidence type="ECO:0000313" key="5">
    <source>
        <dbReference type="Proteomes" id="UP000230750"/>
    </source>
</evidence>
<gene>
    <name evidence="4" type="ORF">BSL78_09563</name>
</gene>
<organism evidence="4 5">
    <name type="scientific">Stichopus japonicus</name>
    <name type="common">Sea cucumber</name>
    <dbReference type="NCBI Taxonomy" id="307972"/>
    <lineage>
        <taxon>Eukaryota</taxon>
        <taxon>Metazoa</taxon>
        <taxon>Echinodermata</taxon>
        <taxon>Eleutherozoa</taxon>
        <taxon>Echinozoa</taxon>
        <taxon>Holothuroidea</taxon>
        <taxon>Aspidochirotacea</taxon>
        <taxon>Aspidochirotida</taxon>
        <taxon>Stichopodidae</taxon>
        <taxon>Apostichopus</taxon>
    </lineage>
</organism>
<feature type="compositionally biased region" description="Acidic residues" evidence="2">
    <location>
        <begin position="508"/>
        <end position="523"/>
    </location>
</feature>
<evidence type="ECO:0000313" key="4">
    <source>
        <dbReference type="EMBL" id="PIK53542.1"/>
    </source>
</evidence>
<feature type="domain" description="Rap-GAP" evidence="3">
    <location>
        <begin position="676"/>
        <end position="836"/>
    </location>
</feature>
<evidence type="ECO:0000259" key="3">
    <source>
        <dbReference type="PROSITE" id="PS50085"/>
    </source>
</evidence>
<dbReference type="STRING" id="307972.A0A2G8KZZ6"/>
<name>A0A2G8KZZ6_STIJA</name>
<feature type="region of interest" description="Disordered" evidence="2">
    <location>
        <begin position="508"/>
        <end position="550"/>
    </location>
</feature>
<protein>
    <submittedName>
        <fullName evidence="4">Putative ral GTPase-activating protein subuni t alpha-1</fullName>
    </submittedName>
</protein>
<dbReference type="GO" id="GO:0005634">
    <property type="term" value="C:nucleus"/>
    <property type="evidence" value="ECO:0007669"/>
    <property type="project" value="InterPro"/>
</dbReference>
<dbReference type="GO" id="GO:0005737">
    <property type="term" value="C:cytoplasm"/>
    <property type="evidence" value="ECO:0007669"/>
    <property type="project" value="TreeGrafter"/>
</dbReference>
<accession>A0A2G8KZZ6</accession>
<evidence type="ECO:0000256" key="1">
    <source>
        <dbReference type="ARBA" id="ARBA00022468"/>
    </source>
</evidence>
<evidence type="ECO:0000256" key="2">
    <source>
        <dbReference type="SAM" id="MobiDB-lite"/>
    </source>
</evidence>
<dbReference type="AlphaFoldDB" id="A0A2G8KZZ6"/>
<dbReference type="Gene3D" id="3.40.50.11210">
    <property type="entry name" value="Rap/Ran-GAP"/>
    <property type="match status" value="1"/>
</dbReference>
<proteinExistence type="predicted"/>
<dbReference type="Pfam" id="PF02145">
    <property type="entry name" value="Rap_GAP"/>
    <property type="match status" value="1"/>
</dbReference>
<keyword evidence="1" id="KW-0343">GTPase activation</keyword>
<dbReference type="EMBL" id="MRZV01000282">
    <property type="protein sequence ID" value="PIK53542.1"/>
    <property type="molecule type" value="Genomic_DNA"/>
</dbReference>
<dbReference type="FunFam" id="3.40.50.11210:FF:000001">
    <property type="entry name" value="Ral GTPase-activating protein subunit alpha-1 isoform 1"/>
    <property type="match status" value="1"/>
</dbReference>
<dbReference type="OrthoDB" id="19311at2759"/>
<comment type="caution">
    <text evidence="4">The sequence shown here is derived from an EMBL/GenBank/DDBJ whole genome shotgun (WGS) entry which is preliminary data.</text>
</comment>
<keyword evidence="5" id="KW-1185">Reference proteome</keyword>
<dbReference type="PROSITE" id="PS50085">
    <property type="entry name" value="RAPGAP"/>
    <property type="match status" value="1"/>
</dbReference>
<dbReference type="InterPro" id="IPR027107">
    <property type="entry name" value="Tuberin/Ral-act_asu"/>
</dbReference>
<dbReference type="InterPro" id="IPR035974">
    <property type="entry name" value="Rap/Ran-GAP_sf"/>
</dbReference>
<dbReference type="PANTHER" id="PTHR10063">
    <property type="entry name" value="TUBERIN"/>
    <property type="match status" value="1"/>
</dbReference>
<sequence length="836" mass="92858">MATVGKGQFFLSDVAFASDNSNQNDDQTWRDVEGNLGISTNNLFTPPPPDYIPPLQLISPWLFKATQPLSKDYLTHFYRLLHVGLNNSEQDVVNTIVQYSAPEFFSCDLPGSTMLILDFIHAANIITNSTDMEAPRISALSLLGSLVCFPNMFCNLNLLEPNSPDIVCTKGPDMSPVKDLLLGILLKCGKKEPNSEARCIALCSLSIFLYEELVHATFHSRMKDALNVLLVSLKVIAITASTLLPQAHATGDKKLLVSLLFCLLEWCMAVPVNSLLEKTQSNSKQEGDILIHTVFRVLQSASEERTSQPRWSTNLAELASPDYDPHLNLDAIKESRRSLFIEGTTSGPESFMPGTPIQSRAGLSTNVVALTANTVLCHLMNRLNHFPLEGGPACVTSTLNEFDDHLNMDELSPAIFEAPNVQFFIYNDSSIVSLVQLSSQDTLSDDARLLASAQSELRIIIRNVGGKFSWDGGILYGPSERSIGPQKPDVLDVTLLSQLGIDEVESYDASLEESADVDEDEDEFSSRMASSLADSATDLRGLSRPRSTLPSWDADREADLLDELQQFLGYTSPECLLRPGVPLNIPTPAPAEISTPLEKEALAGILHQFELETKFCSENAERKSMISQPMQETPPIDPDSSFFLCRSLLSQLGLLNWNKRSQVDILKKNDQLARELKNLDSRQCRETHKIAVMYVAEGQEDKMSVLSNSAGSKAYENFVSGIGWEIDLATHTGFMGGLQKNHSTGETTPYWATSSVEVIFHVSTRMPSGSEDHNNKKMRHLGNDEVHIVWSEHNRDYRRGIIAQSLVMYHRNLSSEEQTVQNSDSDETWREYISWE</sequence>
<dbReference type="InterPro" id="IPR000331">
    <property type="entry name" value="Rap/Ran_GAP_dom"/>
</dbReference>